<keyword evidence="1" id="KW-1133">Transmembrane helix</keyword>
<keyword evidence="1" id="KW-0472">Membrane</keyword>
<comment type="caution">
    <text evidence="2">The sequence shown here is derived from an EMBL/GenBank/DDBJ whole genome shotgun (WGS) entry which is preliminary data.</text>
</comment>
<dbReference type="Pfam" id="PF07963">
    <property type="entry name" value="N_methyl"/>
    <property type="match status" value="1"/>
</dbReference>
<protein>
    <submittedName>
        <fullName evidence="2">Prepilin-type cleavage/methylation domain-containing protein</fullName>
    </submittedName>
</protein>
<dbReference type="OrthoDB" id="5593857at2"/>
<proteinExistence type="predicted"/>
<evidence type="ECO:0000256" key="1">
    <source>
        <dbReference type="SAM" id="Phobius"/>
    </source>
</evidence>
<feature type="transmembrane region" description="Helical" evidence="1">
    <location>
        <begin position="12"/>
        <end position="37"/>
    </location>
</feature>
<name>A0A0J8VC61_9GAMM</name>
<dbReference type="RefSeq" id="WP_048899197.1">
    <property type="nucleotide sequence ID" value="NZ_AP024852.1"/>
</dbReference>
<accession>A0A0J8VC61</accession>
<gene>
    <name evidence="2" type="ORF">C9I94_19705</name>
</gene>
<dbReference type="EMBL" id="PYLZ01000012">
    <property type="protein sequence ID" value="PSW22674.1"/>
    <property type="molecule type" value="Genomic_DNA"/>
</dbReference>
<organism evidence="2 3">
    <name type="scientific">Photobacterium swingsii</name>
    <dbReference type="NCBI Taxonomy" id="680026"/>
    <lineage>
        <taxon>Bacteria</taxon>
        <taxon>Pseudomonadati</taxon>
        <taxon>Pseudomonadota</taxon>
        <taxon>Gammaproteobacteria</taxon>
        <taxon>Vibrionales</taxon>
        <taxon>Vibrionaceae</taxon>
        <taxon>Photobacterium</taxon>
    </lineage>
</organism>
<dbReference type="AlphaFoldDB" id="A0A0J8VC61"/>
<dbReference type="Proteomes" id="UP000240481">
    <property type="component" value="Unassembled WGS sequence"/>
</dbReference>
<dbReference type="STRING" id="680026.AB733_13215"/>
<evidence type="ECO:0000313" key="2">
    <source>
        <dbReference type="EMBL" id="PSW22674.1"/>
    </source>
</evidence>
<dbReference type="NCBIfam" id="TIGR02532">
    <property type="entry name" value="IV_pilin_GFxxxE"/>
    <property type="match status" value="1"/>
</dbReference>
<dbReference type="InterPro" id="IPR012902">
    <property type="entry name" value="N_methyl_site"/>
</dbReference>
<reference evidence="2 3" key="1">
    <citation type="submission" date="2018-01" db="EMBL/GenBank/DDBJ databases">
        <title>Whole genome sequencing of Histamine producing bacteria.</title>
        <authorList>
            <person name="Butler K."/>
        </authorList>
    </citation>
    <scope>NUCLEOTIDE SEQUENCE [LARGE SCALE GENOMIC DNA]</scope>
    <source>
        <strain evidence="2 3">DSM 24669</strain>
    </source>
</reference>
<sequence length="224" mass="25187">MRAHNLVTKQKGFTLIEGVITIVILGIAMVTMTSFIFPQVERSATPHYQARAAAISNAFLNEILSRKFDHHSEPVRDVHLRCGESGITCTEPDVVTGRWPEDDPLEYTDILDGNGNVIGKRLNVEFADDVDDFHGCWGDAKLCRQRYSSTNYPWQGLIENLLDPSRTPDEDVGYNNMTLRVDVSYGSPSTGAEDPTQRSYKRVAIKVDTGRYGLYDFVAYRGNY</sequence>
<keyword evidence="3" id="KW-1185">Reference proteome</keyword>
<keyword evidence="1" id="KW-0812">Transmembrane</keyword>
<dbReference type="PROSITE" id="PS00409">
    <property type="entry name" value="PROKAR_NTER_METHYL"/>
    <property type="match status" value="1"/>
</dbReference>
<evidence type="ECO:0000313" key="3">
    <source>
        <dbReference type="Proteomes" id="UP000240481"/>
    </source>
</evidence>